<dbReference type="AlphaFoldDB" id="A0A1F5BUQ6"/>
<sequence length="148" mass="15295">MFHVSREQGMALLSAAVIVLLLLVAIGLSMLSSGIFEGSIAETQRAGQDALSAAQSGVKDALIKLARDKSFTSTSGYFLPAGCTLNGTTACAKVIVETSQSACSQAIGANQDCIVSRGTINNATRKLEVILSVDPDSGKITTVSTKEL</sequence>
<accession>A0A1F5BUQ6</accession>
<name>A0A1F5BUQ6_9BACT</name>
<comment type="caution">
    <text evidence="1">The sequence shown here is derived from an EMBL/GenBank/DDBJ whole genome shotgun (WGS) entry which is preliminary data.</text>
</comment>
<gene>
    <name evidence="1" type="ORF">A2988_02220</name>
</gene>
<evidence type="ECO:0000313" key="2">
    <source>
        <dbReference type="Proteomes" id="UP000176650"/>
    </source>
</evidence>
<dbReference type="Proteomes" id="UP000176650">
    <property type="component" value="Unassembled WGS sequence"/>
</dbReference>
<protein>
    <recommendedName>
        <fullName evidence="3">Type 4 fimbrial biogenesis protein PilX N-terminal domain-containing protein</fullName>
    </recommendedName>
</protein>
<reference evidence="1 2" key="1">
    <citation type="journal article" date="2016" name="Nat. Commun.">
        <title>Thousands of microbial genomes shed light on interconnected biogeochemical processes in an aquifer system.</title>
        <authorList>
            <person name="Anantharaman K."/>
            <person name="Brown C.T."/>
            <person name="Hug L.A."/>
            <person name="Sharon I."/>
            <person name="Castelle C.J."/>
            <person name="Probst A.J."/>
            <person name="Thomas B.C."/>
            <person name="Singh A."/>
            <person name="Wilkins M.J."/>
            <person name="Karaoz U."/>
            <person name="Brodie E.L."/>
            <person name="Williams K.H."/>
            <person name="Hubbard S.S."/>
            <person name="Banfield J.F."/>
        </authorList>
    </citation>
    <scope>NUCLEOTIDE SEQUENCE [LARGE SCALE GENOMIC DNA]</scope>
</reference>
<dbReference type="STRING" id="1797298.A2988_02220"/>
<proteinExistence type="predicted"/>
<evidence type="ECO:0008006" key="3">
    <source>
        <dbReference type="Google" id="ProtNLM"/>
    </source>
</evidence>
<organism evidence="1 2">
    <name type="scientific">Candidatus Azambacteria bacterium RIFCSPLOWO2_01_FULL_46_25</name>
    <dbReference type="NCBI Taxonomy" id="1797298"/>
    <lineage>
        <taxon>Bacteria</taxon>
        <taxon>Candidatus Azamiibacteriota</taxon>
    </lineage>
</organism>
<evidence type="ECO:0000313" key="1">
    <source>
        <dbReference type="EMBL" id="OGD34322.1"/>
    </source>
</evidence>
<dbReference type="EMBL" id="MEYS01000001">
    <property type="protein sequence ID" value="OGD34322.1"/>
    <property type="molecule type" value="Genomic_DNA"/>
</dbReference>